<evidence type="ECO:0000256" key="2">
    <source>
        <dbReference type="ARBA" id="ARBA00022737"/>
    </source>
</evidence>
<dbReference type="Pfam" id="PF02493">
    <property type="entry name" value="MORN"/>
    <property type="match status" value="4"/>
</dbReference>
<dbReference type="Gene3D" id="1.25.40.20">
    <property type="entry name" value="Ankyrin repeat-containing domain"/>
    <property type="match status" value="2"/>
</dbReference>
<dbReference type="Pfam" id="PF13637">
    <property type="entry name" value="Ank_4"/>
    <property type="match status" value="1"/>
</dbReference>
<evidence type="ECO:0000256" key="4">
    <source>
        <dbReference type="ARBA" id="ARBA00022833"/>
    </source>
</evidence>
<feature type="repeat" description="ANK" evidence="5">
    <location>
        <begin position="767"/>
        <end position="799"/>
    </location>
</feature>
<evidence type="ECO:0000313" key="10">
    <source>
        <dbReference type="Proteomes" id="UP001479290"/>
    </source>
</evidence>
<dbReference type="Gene3D" id="6.10.140.2220">
    <property type="match status" value="1"/>
</dbReference>
<evidence type="ECO:0000256" key="3">
    <source>
        <dbReference type="ARBA" id="ARBA00022771"/>
    </source>
</evidence>
<dbReference type="InterPro" id="IPR053064">
    <property type="entry name" value="Ankyrin-MYND_domain-protein"/>
</dbReference>
<sequence length="1061" mass="119458">MWGRDIACKRNGHGIQEWPDGCKYEGEFVNNLKHGTGVFTWANGEFYKGSFFKDYRHGKGMYSWPNGSKYTGNFYLNRKEGYGVQVFPDSSTFEGLYHADERFGPGIMTYLDGRQDVGLWHREVLLRICTTLEDGFSLEDFPEHMTRLPKKHLKQPHLPLNVEWSTDGGPLESDQGLSEDEERFILPPDTESYSTDSDHLPIPRCLRRDLDLHFFGRSDISTEQRSPLTALTLQQRMNAHIQRHRFETETLDWDVTAVLNMNRTQFGPKGPLELNSEKLIKEASHGECRNVYRILRDGKVHPDVSDAQGHTALIAATVHCHDDVIHMLLDSGADVNKLNDEGMSALAVCNVLYYPLQSLHETLAEKVTQNISPDPQIKPLEDVSHKSFPDPMTGTPKDESGQETFETPRQTNQVDQSLEPENLNNLEKLEAQEQIIEVMNEDQPDQPEGLNNSEELQVYYQINENTDPNKKIVLHPEHEQDRPSVEPHDIISRSIQVFDGTIAVGSVLWQERKTKSVVDSEEEVTNLEFEEKLERSIRSDDLSFDSVCSLASFHIDVTEEILQKSAEILCQTGTVTPTDTQETVRKIALLKTEHRNRWITINLLLERGADPNASTVPMPVIFLAIKAAHVNGVRRLLECGAHTDIPLLPEQRGLYPLHIAAGLPGAEGPEITQLLLHALADPDVKAQDANEVYEFDKNTFEHQAFENQHFMASRPLAKFNGAPIEFPQEGGRTPLHVACQRDSDYANARDVVALLLSHKASPNDVWSGHSPLSLAIASGNDLAVDELLAGGADPNLPLTRHVGSALCALANINYNRGPHPRNQVKLLEKLIKSGADILMPVVVGEGRRCAVGTVVDYAHCAFQQNQRMAHTPYHALNKYERQAYNARRQLLGLMGDLLRQAAIRMETCRMEKERSQGVLSVSPSEKFVYTGAGSTPSLLSSPEQRVQRYFIIANQNVFLLKPRFKYCYQCGRSVGVQLMACSRCHEVFYCSKTCKTNAWDERHRDECVRLPVVSGKSSRDKRGSIGPRSPVSTKEAKAKTFNLSVTPEIQEYDLNENYSFI</sequence>
<evidence type="ECO:0000259" key="8">
    <source>
        <dbReference type="PROSITE" id="PS50865"/>
    </source>
</evidence>
<dbReference type="InterPro" id="IPR036770">
    <property type="entry name" value="Ankyrin_rpt-contain_sf"/>
</dbReference>
<evidence type="ECO:0000256" key="1">
    <source>
        <dbReference type="ARBA" id="ARBA00022723"/>
    </source>
</evidence>
<evidence type="ECO:0000313" key="9">
    <source>
        <dbReference type="EMBL" id="KAK9967656.1"/>
    </source>
</evidence>
<dbReference type="PROSITE" id="PS50088">
    <property type="entry name" value="ANK_REPEAT"/>
    <property type="match status" value="2"/>
</dbReference>
<dbReference type="Gene3D" id="2.20.110.10">
    <property type="entry name" value="Histone H3 K4-specific methyltransferase SET7/9 N-terminal domain"/>
    <property type="match status" value="2"/>
</dbReference>
<protein>
    <recommendedName>
        <fullName evidence="8">MYND-type domain-containing protein</fullName>
    </recommendedName>
</protein>
<keyword evidence="1" id="KW-0479">Metal-binding</keyword>
<organism evidence="9 10">
    <name type="scientific">Culter alburnus</name>
    <name type="common">Topmouth culter</name>
    <dbReference type="NCBI Taxonomy" id="194366"/>
    <lineage>
        <taxon>Eukaryota</taxon>
        <taxon>Metazoa</taxon>
        <taxon>Chordata</taxon>
        <taxon>Craniata</taxon>
        <taxon>Vertebrata</taxon>
        <taxon>Euteleostomi</taxon>
        <taxon>Actinopterygii</taxon>
        <taxon>Neopterygii</taxon>
        <taxon>Teleostei</taxon>
        <taxon>Ostariophysi</taxon>
        <taxon>Cypriniformes</taxon>
        <taxon>Xenocyprididae</taxon>
        <taxon>Xenocypridinae</taxon>
        <taxon>Culter</taxon>
    </lineage>
</organism>
<dbReference type="GO" id="GO:0008270">
    <property type="term" value="F:zinc ion binding"/>
    <property type="evidence" value="ECO:0007669"/>
    <property type="project" value="UniProtKB-KW"/>
</dbReference>
<dbReference type="SUPFAM" id="SSF48403">
    <property type="entry name" value="Ankyrin repeat"/>
    <property type="match status" value="2"/>
</dbReference>
<feature type="repeat" description="ANK" evidence="5">
    <location>
        <begin position="308"/>
        <end position="340"/>
    </location>
</feature>
<comment type="caution">
    <text evidence="9">The sequence shown here is derived from an EMBL/GenBank/DDBJ whole genome shotgun (WGS) entry which is preliminary data.</text>
</comment>
<dbReference type="SMART" id="SM00698">
    <property type="entry name" value="MORN"/>
    <property type="match status" value="4"/>
</dbReference>
<dbReference type="EMBL" id="JAWDJR010000010">
    <property type="protein sequence ID" value="KAK9967656.1"/>
    <property type="molecule type" value="Genomic_DNA"/>
</dbReference>
<dbReference type="PROSITE" id="PS50297">
    <property type="entry name" value="ANK_REP_REGION"/>
    <property type="match status" value="2"/>
</dbReference>
<dbReference type="PROSITE" id="PS50865">
    <property type="entry name" value="ZF_MYND_2"/>
    <property type="match status" value="1"/>
</dbReference>
<dbReference type="InterPro" id="IPR003409">
    <property type="entry name" value="MORN"/>
</dbReference>
<dbReference type="Proteomes" id="UP001479290">
    <property type="component" value="Unassembled WGS sequence"/>
</dbReference>
<keyword evidence="2" id="KW-0677">Repeat</keyword>
<gene>
    <name evidence="9" type="ORF">ABG768_002036</name>
</gene>
<dbReference type="SUPFAM" id="SSF82185">
    <property type="entry name" value="Histone H3 K4-specific methyltransferase SET7/9 N-terminal domain"/>
    <property type="match status" value="1"/>
</dbReference>
<dbReference type="Pfam" id="PF01753">
    <property type="entry name" value="zf-MYND"/>
    <property type="match status" value="1"/>
</dbReference>
<evidence type="ECO:0000256" key="7">
    <source>
        <dbReference type="SAM" id="MobiDB-lite"/>
    </source>
</evidence>
<feature type="domain" description="MYND-type" evidence="8">
    <location>
        <begin position="967"/>
        <end position="1007"/>
    </location>
</feature>
<keyword evidence="10" id="KW-1185">Reference proteome</keyword>
<keyword evidence="4" id="KW-0862">Zinc</keyword>
<dbReference type="PANTHER" id="PTHR15897">
    <property type="entry name" value="ANKYRIN REPEAT AND MYND DOMAIN PROTEIN 1"/>
    <property type="match status" value="1"/>
</dbReference>
<dbReference type="InterPro" id="IPR002893">
    <property type="entry name" value="Znf_MYND"/>
</dbReference>
<evidence type="ECO:0000256" key="6">
    <source>
        <dbReference type="PROSITE-ProRule" id="PRU00134"/>
    </source>
</evidence>
<feature type="region of interest" description="Disordered" evidence="7">
    <location>
        <begin position="384"/>
        <end position="421"/>
    </location>
</feature>
<keyword evidence="5" id="KW-0040">ANK repeat</keyword>
<dbReference type="AlphaFoldDB" id="A0AAW2A238"/>
<dbReference type="PANTHER" id="PTHR15897:SF2">
    <property type="entry name" value="ANKYRIN REPEAT AND MYND DOMAIN-CONTAINING PROTEIN 1"/>
    <property type="match status" value="1"/>
</dbReference>
<dbReference type="Pfam" id="PF12796">
    <property type="entry name" value="Ank_2"/>
    <property type="match status" value="1"/>
</dbReference>
<dbReference type="PROSITE" id="PS01360">
    <property type="entry name" value="ZF_MYND_1"/>
    <property type="match status" value="1"/>
</dbReference>
<name>A0AAW2A238_CULAL</name>
<reference evidence="9 10" key="1">
    <citation type="submission" date="2024-05" db="EMBL/GenBank/DDBJ databases">
        <title>A high-quality chromosomal-level genome assembly of Topmouth culter (Culter alburnus).</title>
        <authorList>
            <person name="Zhao H."/>
        </authorList>
    </citation>
    <scope>NUCLEOTIDE SEQUENCE [LARGE SCALE GENOMIC DNA]</scope>
    <source>
        <strain evidence="9">CATC2023</strain>
        <tissue evidence="9">Muscle</tissue>
    </source>
</reference>
<evidence type="ECO:0000256" key="5">
    <source>
        <dbReference type="PROSITE-ProRule" id="PRU00023"/>
    </source>
</evidence>
<proteinExistence type="predicted"/>
<dbReference type="InterPro" id="IPR002110">
    <property type="entry name" value="Ankyrin_rpt"/>
</dbReference>
<feature type="compositionally biased region" description="Polar residues" evidence="7">
    <location>
        <begin position="402"/>
        <end position="416"/>
    </location>
</feature>
<dbReference type="SMART" id="SM00248">
    <property type="entry name" value="ANK"/>
    <property type="match status" value="7"/>
</dbReference>
<keyword evidence="3 6" id="KW-0863">Zinc-finger</keyword>
<dbReference type="SUPFAM" id="SSF144232">
    <property type="entry name" value="HIT/MYND zinc finger-like"/>
    <property type="match status" value="1"/>
</dbReference>
<accession>A0AAW2A238</accession>